<evidence type="ECO:0000256" key="5">
    <source>
        <dbReference type="ARBA" id="ARBA00022786"/>
    </source>
</evidence>
<dbReference type="Pfam" id="PF26200">
    <property type="entry name" value="Rcat_RNF216"/>
    <property type="match status" value="1"/>
</dbReference>
<dbReference type="GO" id="GO:0016567">
    <property type="term" value="P:protein ubiquitination"/>
    <property type="evidence" value="ECO:0007669"/>
    <property type="project" value="InterPro"/>
</dbReference>
<protein>
    <recommendedName>
        <fullName evidence="13">RING-type domain-containing protein</fullName>
    </recommendedName>
</protein>
<keyword evidence="2" id="KW-0479">Metal-binding</keyword>
<gene>
    <name evidence="11" type="ORF">BBJ29_004191</name>
</gene>
<dbReference type="InterPro" id="IPR017907">
    <property type="entry name" value="Znf_RING_CS"/>
</dbReference>
<sequence length="481" mass="54603">MTCHLCRSVLYIPQLKAPCGHNLCRNCVNIRVLAQLRQDSYSFSVGVPVSCCDKQLPLDVVQRVITGRNLTKYAKMMVKHDIAMKSATTSNKRDTKRKTPSTATPTSTARKVPKRQVSPASFTLRSASKGKGGHQEKECSACFVKVTQPEQWFLGPCGHGYCRSCMTKMANACLEQRDKVPVRCCSTDFPIDYVEQVLSKLKLEKYNRFLHEQDPNMSTLQSDHIKWLAPIEESMEVLSALKELDGQYEHVIWPKLDVIDLANNSDDEELADVYALEVYHEEIRRAEQLVLDQAIARSLYAKEELKLLHPTDADSDSDDDYLVVIDMIDLVGVEDCKLPPNCTCCLGPLKDISARLPMPCGHLYCTKCVATRCRMGVRDRSMVPAHCCRKEFPTDYVREALNPWEFATYDRFLKEKPWKTLDLESDREYTRTVREHRGVQCPGCGVGVQKSSGCNRMYCLNGHEFCFLCGAQWRTCACSYN</sequence>
<dbReference type="InterPro" id="IPR027370">
    <property type="entry name" value="Znf-RING_euk"/>
</dbReference>
<evidence type="ECO:0000259" key="10">
    <source>
        <dbReference type="PROSITE" id="PS51873"/>
    </source>
</evidence>
<dbReference type="PROSITE" id="PS51873">
    <property type="entry name" value="TRIAD"/>
    <property type="match status" value="1"/>
</dbReference>
<evidence type="ECO:0000256" key="8">
    <source>
        <dbReference type="SAM" id="MobiDB-lite"/>
    </source>
</evidence>
<evidence type="ECO:0000256" key="7">
    <source>
        <dbReference type="PROSITE-ProRule" id="PRU00175"/>
    </source>
</evidence>
<keyword evidence="5" id="KW-0833">Ubl conjugation pathway</keyword>
<dbReference type="PROSITE" id="PS50089">
    <property type="entry name" value="ZF_RING_2"/>
    <property type="match status" value="1"/>
</dbReference>
<dbReference type="GO" id="GO:0004842">
    <property type="term" value="F:ubiquitin-protein transferase activity"/>
    <property type="evidence" value="ECO:0007669"/>
    <property type="project" value="InterPro"/>
</dbReference>
<dbReference type="InterPro" id="IPR013083">
    <property type="entry name" value="Znf_RING/FYVE/PHD"/>
</dbReference>
<evidence type="ECO:0000256" key="3">
    <source>
        <dbReference type="ARBA" id="ARBA00022737"/>
    </source>
</evidence>
<evidence type="ECO:0000256" key="4">
    <source>
        <dbReference type="ARBA" id="ARBA00022771"/>
    </source>
</evidence>
<feature type="region of interest" description="Disordered" evidence="8">
    <location>
        <begin position="84"/>
        <end position="134"/>
    </location>
</feature>
<keyword evidence="6" id="KW-0862">Zinc</keyword>
<evidence type="ECO:0000256" key="2">
    <source>
        <dbReference type="ARBA" id="ARBA00022723"/>
    </source>
</evidence>
<evidence type="ECO:0000259" key="9">
    <source>
        <dbReference type="PROSITE" id="PS50089"/>
    </source>
</evidence>
<dbReference type="PANTHER" id="PTHR11685">
    <property type="entry name" value="RBR FAMILY RING FINGER AND IBR DOMAIN-CONTAINING"/>
    <property type="match status" value="1"/>
</dbReference>
<comment type="caution">
    <text evidence="11">The sequence shown here is derived from an EMBL/GenBank/DDBJ whole genome shotgun (WGS) entry which is preliminary data.</text>
</comment>
<feature type="domain" description="RING-type" evidence="10">
    <location>
        <begin position="135"/>
        <end position="481"/>
    </location>
</feature>
<dbReference type="Gene3D" id="1.20.120.1750">
    <property type="match status" value="1"/>
</dbReference>
<dbReference type="Pfam" id="PF13445">
    <property type="entry name" value="zf-RING_UBOX"/>
    <property type="match status" value="1"/>
</dbReference>
<dbReference type="InterPro" id="IPR001841">
    <property type="entry name" value="Znf_RING"/>
</dbReference>
<evidence type="ECO:0000313" key="11">
    <source>
        <dbReference type="EMBL" id="RLN50487.1"/>
    </source>
</evidence>
<feature type="compositionally biased region" description="Low complexity" evidence="8">
    <location>
        <begin position="100"/>
        <end position="110"/>
    </location>
</feature>
<dbReference type="GO" id="GO:0008270">
    <property type="term" value="F:zinc ion binding"/>
    <property type="evidence" value="ECO:0007669"/>
    <property type="project" value="UniProtKB-KW"/>
</dbReference>
<keyword evidence="3" id="KW-0677">Repeat</keyword>
<dbReference type="InterPro" id="IPR044066">
    <property type="entry name" value="TRIAD_supradom"/>
</dbReference>
<feature type="domain" description="RING-type" evidence="9">
    <location>
        <begin position="139"/>
        <end position="173"/>
    </location>
</feature>
<accession>A0A421FSG9</accession>
<proteinExistence type="predicted"/>
<keyword evidence="1" id="KW-0808">Transferase</keyword>
<reference evidence="11 12" key="1">
    <citation type="submission" date="2018-07" db="EMBL/GenBank/DDBJ databases">
        <title>Genome sequencing of oomycete isolates from Chile give support for New Zealand origin for Phytophthora kernoviae and make available the first Nothophytophthora sp. genome.</title>
        <authorList>
            <person name="Studholme D.J."/>
            <person name="Sanfuentes E."/>
            <person name="Panda P."/>
            <person name="Hill R."/>
            <person name="Sambles C."/>
            <person name="Grant M."/>
            <person name="Williams N.M."/>
            <person name="Mcdougal R.L."/>
        </authorList>
    </citation>
    <scope>NUCLEOTIDE SEQUENCE [LARGE SCALE GENOMIC DNA]</scope>
    <source>
        <strain evidence="11">Chile7</strain>
    </source>
</reference>
<dbReference type="SUPFAM" id="SSF57850">
    <property type="entry name" value="RING/U-box"/>
    <property type="match status" value="3"/>
</dbReference>
<dbReference type="InterPro" id="IPR031127">
    <property type="entry name" value="E3_UB_ligase_RBR"/>
</dbReference>
<dbReference type="Proteomes" id="UP000284657">
    <property type="component" value="Unassembled WGS sequence"/>
</dbReference>
<name>A0A421FSG9_9STRA</name>
<organism evidence="11 12">
    <name type="scientific">Phytophthora kernoviae</name>
    <dbReference type="NCBI Taxonomy" id="325452"/>
    <lineage>
        <taxon>Eukaryota</taxon>
        <taxon>Sar</taxon>
        <taxon>Stramenopiles</taxon>
        <taxon>Oomycota</taxon>
        <taxon>Peronosporomycetes</taxon>
        <taxon>Peronosporales</taxon>
        <taxon>Peronosporaceae</taxon>
        <taxon>Phytophthora</taxon>
    </lineage>
</organism>
<evidence type="ECO:0000313" key="12">
    <source>
        <dbReference type="Proteomes" id="UP000284657"/>
    </source>
</evidence>
<dbReference type="PROSITE" id="PS00518">
    <property type="entry name" value="ZF_RING_1"/>
    <property type="match status" value="3"/>
</dbReference>
<evidence type="ECO:0000256" key="1">
    <source>
        <dbReference type="ARBA" id="ARBA00022679"/>
    </source>
</evidence>
<dbReference type="Gene3D" id="3.30.40.10">
    <property type="entry name" value="Zinc/RING finger domain, C3HC4 (zinc finger)"/>
    <property type="match status" value="1"/>
</dbReference>
<evidence type="ECO:0008006" key="13">
    <source>
        <dbReference type="Google" id="ProtNLM"/>
    </source>
</evidence>
<dbReference type="SMART" id="SM00184">
    <property type="entry name" value="RING"/>
    <property type="match status" value="3"/>
</dbReference>
<dbReference type="CDD" id="cd20336">
    <property type="entry name" value="Rcat_RBR"/>
    <property type="match status" value="1"/>
</dbReference>
<evidence type="ECO:0000256" key="6">
    <source>
        <dbReference type="ARBA" id="ARBA00022833"/>
    </source>
</evidence>
<keyword evidence="4 7" id="KW-0863">Zinc-finger</keyword>
<dbReference type="AlphaFoldDB" id="A0A421FSG9"/>
<dbReference type="EMBL" id="MBAD02002019">
    <property type="protein sequence ID" value="RLN50487.1"/>
    <property type="molecule type" value="Genomic_DNA"/>
</dbReference>